<dbReference type="FunFam" id="3.40.50.720:FF:000084">
    <property type="entry name" value="Short-chain dehydrogenase reductase"/>
    <property type="match status" value="1"/>
</dbReference>
<comment type="similarity">
    <text evidence="1">Belongs to the short-chain dehydrogenases/reductases (SDR) family.</text>
</comment>
<dbReference type="AlphaFoldDB" id="A0A8J3XW32"/>
<dbReference type="PROSITE" id="PS00061">
    <property type="entry name" value="ADH_SHORT"/>
    <property type="match status" value="1"/>
</dbReference>
<name>A0A8J3XW32_9ACTN</name>
<dbReference type="EMBL" id="BOOR01000017">
    <property type="protein sequence ID" value="GII54321.1"/>
    <property type="molecule type" value="Genomic_DNA"/>
</dbReference>
<dbReference type="CDD" id="cd05233">
    <property type="entry name" value="SDR_c"/>
    <property type="match status" value="1"/>
</dbReference>
<organism evidence="4 5">
    <name type="scientific">Planotetraspora thailandica</name>
    <dbReference type="NCBI Taxonomy" id="487172"/>
    <lineage>
        <taxon>Bacteria</taxon>
        <taxon>Bacillati</taxon>
        <taxon>Actinomycetota</taxon>
        <taxon>Actinomycetes</taxon>
        <taxon>Streptosporangiales</taxon>
        <taxon>Streptosporangiaceae</taxon>
        <taxon>Planotetraspora</taxon>
    </lineage>
</organism>
<proteinExistence type="inferred from homology"/>
<dbReference type="InterPro" id="IPR036291">
    <property type="entry name" value="NAD(P)-bd_dom_sf"/>
</dbReference>
<dbReference type="NCBIfam" id="NF005559">
    <property type="entry name" value="PRK07231.1"/>
    <property type="match status" value="1"/>
</dbReference>
<dbReference type="SUPFAM" id="SSF51735">
    <property type="entry name" value="NAD(P)-binding Rossmann-fold domains"/>
    <property type="match status" value="1"/>
</dbReference>
<dbReference type="Proteomes" id="UP000605992">
    <property type="component" value="Unassembled WGS sequence"/>
</dbReference>
<dbReference type="PRINTS" id="PR00081">
    <property type="entry name" value="GDHRDH"/>
</dbReference>
<dbReference type="InterPro" id="IPR057326">
    <property type="entry name" value="KR_dom"/>
</dbReference>
<dbReference type="PRINTS" id="PR00080">
    <property type="entry name" value="SDRFAMILY"/>
</dbReference>
<dbReference type="PANTHER" id="PTHR43639:SF1">
    <property type="entry name" value="SHORT-CHAIN DEHYDROGENASE_REDUCTASE FAMILY PROTEIN"/>
    <property type="match status" value="1"/>
</dbReference>
<evidence type="ECO:0000256" key="1">
    <source>
        <dbReference type="ARBA" id="ARBA00006484"/>
    </source>
</evidence>
<dbReference type="Pfam" id="PF13561">
    <property type="entry name" value="adh_short_C2"/>
    <property type="match status" value="1"/>
</dbReference>
<dbReference type="GO" id="GO:0016491">
    <property type="term" value="F:oxidoreductase activity"/>
    <property type="evidence" value="ECO:0007669"/>
    <property type="project" value="UniProtKB-KW"/>
</dbReference>
<evidence type="ECO:0000259" key="3">
    <source>
        <dbReference type="SMART" id="SM00822"/>
    </source>
</evidence>
<dbReference type="PANTHER" id="PTHR43639">
    <property type="entry name" value="OXIDOREDUCTASE, SHORT-CHAIN DEHYDROGENASE/REDUCTASE FAMILY (AFU_ORTHOLOGUE AFUA_5G02870)"/>
    <property type="match status" value="1"/>
</dbReference>
<comment type="caution">
    <text evidence="4">The sequence shown here is derived from an EMBL/GenBank/DDBJ whole genome shotgun (WGS) entry which is preliminary data.</text>
</comment>
<accession>A0A8J3XW32</accession>
<dbReference type="InterPro" id="IPR020904">
    <property type="entry name" value="Sc_DH/Rdtase_CS"/>
</dbReference>
<dbReference type="RefSeq" id="WP_203944556.1">
    <property type="nucleotide sequence ID" value="NZ_BOOR01000017.1"/>
</dbReference>
<dbReference type="Gene3D" id="3.40.50.720">
    <property type="entry name" value="NAD(P)-binding Rossmann-like Domain"/>
    <property type="match status" value="1"/>
</dbReference>
<reference evidence="4" key="1">
    <citation type="submission" date="2021-01" db="EMBL/GenBank/DDBJ databases">
        <title>Whole genome shotgun sequence of Planotetraspora thailandica NBRC 104271.</title>
        <authorList>
            <person name="Komaki H."/>
            <person name="Tamura T."/>
        </authorList>
    </citation>
    <scope>NUCLEOTIDE SEQUENCE</scope>
    <source>
        <strain evidence="4">NBRC 104271</strain>
    </source>
</reference>
<dbReference type="InterPro" id="IPR002347">
    <property type="entry name" value="SDR_fam"/>
</dbReference>
<keyword evidence="2" id="KW-0560">Oxidoreductase</keyword>
<gene>
    <name evidence="4" type="ORF">Pth03_27100</name>
</gene>
<evidence type="ECO:0000256" key="2">
    <source>
        <dbReference type="ARBA" id="ARBA00023002"/>
    </source>
</evidence>
<evidence type="ECO:0000313" key="5">
    <source>
        <dbReference type="Proteomes" id="UP000605992"/>
    </source>
</evidence>
<sequence length="263" mass="26803">MKAAAPGLPTHPLAGRTALVTGGGRGIGASVAALLARSGARLALVGRDEKSLAAVARTLSGDAGDTVTIPADLSRPEAPAEVMDIAIRRLGRVDVLVNCAGAENFTPSHELTPQEADALWALNCRAPLLLGGRAAAHMAANGGGSIVNISSVVGSERSMPNQSLYAATKGGVDAVTRSLAAGWGPKGVRVNAVRPAVTRSDMSAAIFADSQWEKALSAQYALGRLGEPEDIAQAVLFFATDASSYVTGQTLSVDGGWISTLVH</sequence>
<protein>
    <submittedName>
        <fullName evidence="4">Gluconate 5-dehydrogenase</fullName>
    </submittedName>
</protein>
<evidence type="ECO:0000313" key="4">
    <source>
        <dbReference type="EMBL" id="GII54321.1"/>
    </source>
</evidence>
<keyword evidence="5" id="KW-1185">Reference proteome</keyword>
<feature type="domain" description="Ketoreductase" evidence="3">
    <location>
        <begin position="16"/>
        <end position="196"/>
    </location>
</feature>
<dbReference type="SMART" id="SM00822">
    <property type="entry name" value="PKS_KR"/>
    <property type="match status" value="1"/>
</dbReference>